<accession>A0AAD5XYK6</accession>
<evidence type="ECO:0000313" key="3">
    <source>
        <dbReference type="Proteomes" id="UP001211065"/>
    </source>
</evidence>
<organism evidence="2 3">
    <name type="scientific">Clydaea vesicula</name>
    <dbReference type="NCBI Taxonomy" id="447962"/>
    <lineage>
        <taxon>Eukaryota</taxon>
        <taxon>Fungi</taxon>
        <taxon>Fungi incertae sedis</taxon>
        <taxon>Chytridiomycota</taxon>
        <taxon>Chytridiomycota incertae sedis</taxon>
        <taxon>Chytridiomycetes</taxon>
        <taxon>Lobulomycetales</taxon>
        <taxon>Lobulomycetaceae</taxon>
        <taxon>Clydaea</taxon>
    </lineage>
</organism>
<protein>
    <submittedName>
        <fullName evidence="2">Uncharacterized protein</fullName>
    </submittedName>
</protein>
<feature type="compositionally biased region" description="Acidic residues" evidence="1">
    <location>
        <begin position="376"/>
        <end position="387"/>
    </location>
</feature>
<proteinExistence type="predicted"/>
<feature type="region of interest" description="Disordered" evidence="1">
    <location>
        <begin position="373"/>
        <end position="393"/>
    </location>
</feature>
<dbReference type="AlphaFoldDB" id="A0AAD5XYK6"/>
<gene>
    <name evidence="2" type="ORF">HK099_007266</name>
</gene>
<reference evidence="2" key="1">
    <citation type="submission" date="2020-05" db="EMBL/GenBank/DDBJ databases">
        <title>Phylogenomic resolution of chytrid fungi.</title>
        <authorList>
            <person name="Stajich J.E."/>
            <person name="Amses K."/>
            <person name="Simmons R."/>
            <person name="Seto K."/>
            <person name="Myers J."/>
            <person name="Bonds A."/>
            <person name="Quandt C.A."/>
            <person name="Barry K."/>
            <person name="Liu P."/>
            <person name="Grigoriev I."/>
            <person name="Longcore J.E."/>
            <person name="James T.Y."/>
        </authorList>
    </citation>
    <scope>NUCLEOTIDE SEQUENCE</scope>
    <source>
        <strain evidence="2">JEL0476</strain>
    </source>
</reference>
<evidence type="ECO:0000313" key="2">
    <source>
        <dbReference type="EMBL" id="KAJ3213626.1"/>
    </source>
</evidence>
<comment type="caution">
    <text evidence="2">The sequence shown here is derived from an EMBL/GenBank/DDBJ whole genome shotgun (WGS) entry which is preliminary data.</text>
</comment>
<dbReference type="EMBL" id="JADGJW010000692">
    <property type="protein sequence ID" value="KAJ3213626.1"/>
    <property type="molecule type" value="Genomic_DNA"/>
</dbReference>
<dbReference type="Proteomes" id="UP001211065">
    <property type="component" value="Unassembled WGS sequence"/>
</dbReference>
<keyword evidence="3" id="KW-1185">Reference proteome</keyword>
<name>A0AAD5XYK6_9FUNG</name>
<sequence length="411" mass="47403">MKIHSSQKWNITECLNCDCQVFASHISHSNEVIDNIILLGKDCLFSEKEIASAKLKLDYSKNLKIRLFEIKDDKQQKKTLDHNNSFHEDLDANSPQEISTLFPSNNKKNFINKKYTNEVTTKIYTEIDDICEKVLFYKLQEVDLKVNQFKEELKLNFFNEKNVLLQDKELLWERIKKKLDLKEISEEEFRANETNEVTEIQPNIPQLHSISDAEVTGALPIPTSSNEQHTSISASAPVLVRTLRPASKQPPISSLNSFSLTSHPLFLPVFEDEEISKNSTEDSFNKKVHFGDNKQHLSQNTEDDTDIIFNLDGYELTSNEKYYKILEEETPESPKLLKDNSEMENFNDIETYKIPTLVPSSLPVQIPGRFAIENLDKDEDEEDDDDDKQNNVDFKQKVFTSKVVNFGSKPN</sequence>
<evidence type="ECO:0000256" key="1">
    <source>
        <dbReference type="SAM" id="MobiDB-lite"/>
    </source>
</evidence>